<dbReference type="AlphaFoldDB" id="A0A8S1JV27"/>
<comment type="caution">
    <text evidence="2">The sequence shown here is derived from an EMBL/GenBank/DDBJ whole genome shotgun (WGS) entry which is preliminary data.</text>
</comment>
<keyword evidence="3" id="KW-1185">Reference proteome</keyword>
<dbReference type="EMBL" id="CAJJDN010000001">
    <property type="protein sequence ID" value="CAD8046047.1"/>
    <property type="molecule type" value="Genomic_DNA"/>
</dbReference>
<evidence type="ECO:0000313" key="3">
    <source>
        <dbReference type="Proteomes" id="UP000692954"/>
    </source>
</evidence>
<proteinExistence type="predicted"/>
<evidence type="ECO:0000313" key="2">
    <source>
        <dbReference type="EMBL" id="CAD8046047.1"/>
    </source>
</evidence>
<gene>
    <name evidence="2" type="ORF">PSON_ATCC_30995.1.T0010415</name>
</gene>
<evidence type="ECO:0000256" key="1">
    <source>
        <dbReference type="SAM" id="MobiDB-lite"/>
    </source>
</evidence>
<feature type="region of interest" description="Disordered" evidence="1">
    <location>
        <begin position="34"/>
        <end position="56"/>
    </location>
</feature>
<name>A0A8S1JV27_9CILI</name>
<sequence>MNNFEEDPNPNSSSLIKKLVNAGGNLLHLGQIGSNKPHKVQENNELKGQQLVNINK</sequence>
<dbReference type="Proteomes" id="UP000692954">
    <property type="component" value="Unassembled WGS sequence"/>
</dbReference>
<protein>
    <submittedName>
        <fullName evidence="2">Uncharacterized protein</fullName>
    </submittedName>
</protein>
<organism evidence="2 3">
    <name type="scientific">Paramecium sonneborni</name>
    <dbReference type="NCBI Taxonomy" id="65129"/>
    <lineage>
        <taxon>Eukaryota</taxon>
        <taxon>Sar</taxon>
        <taxon>Alveolata</taxon>
        <taxon>Ciliophora</taxon>
        <taxon>Intramacronucleata</taxon>
        <taxon>Oligohymenophorea</taxon>
        <taxon>Peniculida</taxon>
        <taxon>Parameciidae</taxon>
        <taxon>Paramecium</taxon>
    </lineage>
</organism>
<accession>A0A8S1JV27</accession>
<reference evidence="2" key="1">
    <citation type="submission" date="2021-01" db="EMBL/GenBank/DDBJ databases">
        <authorList>
            <consortium name="Genoscope - CEA"/>
            <person name="William W."/>
        </authorList>
    </citation>
    <scope>NUCLEOTIDE SEQUENCE</scope>
</reference>
<feature type="compositionally biased region" description="Polar residues" evidence="1">
    <location>
        <begin position="46"/>
        <end position="56"/>
    </location>
</feature>